<protein>
    <submittedName>
        <fullName evidence="2">Uncharacterized protein</fullName>
    </submittedName>
</protein>
<accession>A0A0R2NUB0</accession>
<comment type="caution">
    <text evidence="2">The sequence shown here is derived from an EMBL/GenBank/DDBJ whole genome shotgun (WGS) entry which is preliminary data.</text>
</comment>
<dbReference type="AlphaFoldDB" id="A0A0R2NUB0"/>
<keyword evidence="1" id="KW-0812">Transmembrane</keyword>
<keyword evidence="1" id="KW-1133">Transmembrane helix</keyword>
<sequence length="125" mass="13255">MKLFGSKVYQIAATLVRIEALFLAGLAIYLAVRTATSKVEELDAILAEIIFLSFASAGLFFAGRGFIAKRNFARAPTVLANLIALGVAYYMIDGERDLLGISLGSFALVTLLAALSAIPHQGTTS</sequence>
<organism evidence="2 3">
    <name type="scientific">Actinobacteria bacterium BACL2 MAG-120802-bin41</name>
    <dbReference type="NCBI Taxonomy" id="1655568"/>
    <lineage>
        <taxon>Bacteria</taxon>
        <taxon>Bacillati</taxon>
        <taxon>Actinomycetota</taxon>
        <taxon>Actinomycetes</taxon>
        <taxon>Actinomycetes incertae sedis</taxon>
        <taxon>ac1 cluster</taxon>
    </lineage>
</organism>
<name>A0A0R2NUB0_9ACTN</name>
<gene>
    <name evidence="2" type="ORF">ABR60_03570</name>
</gene>
<dbReference type="EMBL" id="LIAS01000184">
    <property type="protein sequence ID" value="KRO29321.1"/>
    <property type="molecule type" value="Genomic_DNA"/>
</dbReference>
<evidence type="ECO:0000313" key="3">
    <source>
        <dbReference type="Proteomes" id="UP000053941"/>
    </source>
</evidence>
<keyword evidence="1" id="KW-0472">Membrane</keyword>
<feature type="transmembrane region" description="Helical" evidence="1">
    <location>
        <begin position="12"/>
        <end position="32"/>
    </location>
</feature>
<feature type="transmembrane region" description="Helical" evidence="1">
    <location>
        <begin position="98"/>
        <end position="118"/>
    </location>
</feature>
<feature type="transmembrane region" description="Helical" evidence="1">
    <location>
        <begin position="44"/>
        <end position="63"/>
    </location>
</feature>
<evidence type="ECO:0000256" key="1">
    <source>
        <dbReference type="SAM" id="Phobius"/>
    </source>
</evidence>
<evidence type="ECO:0000313" key="2">
    <source>
        <dbReference type="EMBL" id="KRO29321.1"/>
    </source>
</evidence>
<feature type="transmembrane region" description="Helical" evidence="1">
    <location>
        <begin position="75"/>
        <end position="92"/>
    </location>
</feature>
<proteinExistence type="predicted"/>
<reference evidence="2 3" key="1">
    <citation type="submission" date="2015-10" db="EMBL/GenBank/DDBJ databases">
        <title>Metagenome-Assembled Genomes uncover a global brackish microbiome.</title>
        <authorList>
            <person name="Hugerth L.W."/>
            <person name="Larsson J."/>
            <person name="Alneberg J."/>
            <person name="Lindh M.V."/>
            <person name="Legrand C."/>
            <person name="Pinhassi J."/>
            <person name="Andersson A.F."/>
        </authorList>
    </citation>
    <scope>NUCLEOTIDE SEQUENCE [LARGE SCALE GENOMIC DNA]</scope>
    <source>
        <strain evidence="2">BACL2 MAG-120802-bin41</strain>
    </source>
</reference>
<dbReference type="Proteomes" id="UP000053941">
    <property type="component" value="Unassembled WGS sequence"/>
</dbReference>